<proteinExistence type="predicted"/>
<feature type="coiled-coil region" evidence="1">
    <location>
        <begin position="44"/>
        <end position="78"/>
    </location>
</feature>
<evidence type="ECO:0000313" key="2">
    <source>
        <dbReference type="EMBL" id="BBL07633.1"/>
    </source>
</evidence>
<dbReference type="EMBL" id="AP019736">
    <property type="protein sequence ID" value="BBL07633.1"/>
    <property type="molecule type" value="Genomic_DNA"/>
</dbReference>
<dbReference type="GeneID" id="98674439"/>
<dbReference type="AlphaFoldDB" id="A0A4Y1X2U6"/>
<dbReference type="RefSeq" id="WP_232522885.1">
    <property type="nucleotide sequence ID" value="NZ_AP019736.1"/>
</dbReference>
<organism evidence="2 3">
    <name type="scientific">Alistipes dispar</name>
    <dbReference type="NCBI Taxonomy" id="2585119"/>
    <lineage>
        <taxon>Bacteria</taxon>
        <taxon>Pseudomonadati</taxon>
        <taxon>Bacteroidota</taxon>
        <taxon>Bacteroidia</taxon>
        <taxon>Bacteroidales</taxon>
        <taxon>Rikenellaceae</taxon>
        <taxon>Alistipes</taxon>
    </lineage>
</organism>
<protein>
    <submittedName>
        <fullName evidence="2">Uncharacterized protein</fullName>
    </submittedName>
</protein>
<gene>
    <name evidence="2" type="ORF">A5CPEGH6_22710</name>
</gene>
<dbReference type="KEGG" id="ada:A5CPEGH6_22710"/>
<dbReference type="Proteomes" id="UP000319374">
    <property type="component" value="Chromosome"/>
</dbReference>
<evidence type="ECO:0000256" key="1">
    <source>
        <dbReference type="SAM" id="Coils"/>
    </source>
</evidence>
<sequence>MAQTRREIKTDKLKGVAVNVTTKAVERIGALFHDPKPARYEKQIADLQDIIEGKDKDIKSLQREITTMQVRHDKEKDKIK</sequence>
<name>A0A4Y1X2U6_9BACT</name>
<keyword evidence="1" id="KW-0175">Coiled coil</keyword>
<evidence type="ECO:0000313" key="3">
    <source>
        <dbReference type="Proteomes" id="UP000319374"/>
    </source>
</evidence>
<keyword evidence="3" id="KW-1185">Reference proteome</keyword>
<accession>A0A4Y1X2U6</accession>
<reference evidence="3" key="1">
    <citation type="submission" date="2019-06" db="EMBL/GenBank/DDBJ databases">
        <title>Alistipes onderdonkii subsp. vulgaris subsp. nov., Alistipes dispar sp. nov. and Alistipes communis sp. nov., isolated from human faeces, and creation of Alistipes onderdonkii subsp. onderdonkii subsp. nov.</title>
        <authorList>
            <person name="Sakamoto M."/>
            <person name="Ikeyama N."/>
            <person name="Ogata Y."/>
            <person name="Suda W."/>
            <person name="Iino T."/>
            <person name="Hattori M."/>
            <person name="Ohkuma M."/>
        </authorList>
    </citation>
    <scope>NUCLEOTIDE SEQUENCE [LARGE SCALE GENOMIC DNA]</scope>
    <source>
        <strain evidence="3">5CPEGH6</strain>
    </source>
</reference>